<gene>
    <name evidence="2" type="ORF">C8F04DRAFT_660642</name>
</gene>
<accession>A0AAD6RVD8</accession>
<dbReference type="EMBL" id="JARJCM010000733">
    <property type="protein sequence ID" value="KAJ7015915.1"/>
    <property type="molecule type" value="Genomic_DNA"/>
</dbReference>
<feature type="signal peptide" evidence="1">
    <location>
        <begin position="1"/>
        <end position="25"/>
    </location>
</feature>
<evidence type="ECO:0008006" key="4">
    <source>
        <dbReference type="Google" id="ProtNLM"/>
    </source>
</evidence>
<evidence type="ECO:0000256" key="1">
    <source>
        <dbReference type="SAM" id="SignalP"/>
    </source>
</evidence>
<feature type="chain" id="PRO_5041914133" description="Secreted protein" evidence="1">
    <location>
        <begin position="26"/>
        <end position="71"/>
    </location>
</feature>
<reference evidence="2" key="1">
    <citation type="submission" date="2023-03" db="EMBL/GenBank/DDBJ databases">
        <title>Massive genome expansion in bonnet fungi (Mycena s.s.) driven by repeated elements and novel gene families across ecological guilds.</title>
        <authorList>
            <consortium name="Lawrence Berkeley National Laboratory"/>
            <person name="Harder C.B."/>
            <person name="Miyauchi S."/>
            <person name="Viragh M."/>
            <person name="Kuo A."/>
            <person name="Thoen E."/>
            <person name="Andreopoulos B."/>
            <person name="Lu D."/>
            <person name="Skrede I."/>
            <person name="Drula E."/>
            <person name="Henrissat B."/>
            <person name="Morin E."/>
            <person name="Kohler A."/>
            <person name="Barry K."/>
            <person name="LaButti K."/>
            <person name="Morin E."/>
            <person name="Salamov A."/>
            <person name="Lipzen A."/>
            <person name="Mereny Z."/>
            <person name="Hegedus B."/>
            <person name="Baldrian P."/>
            <person name="Stursova M."/>
            <person name="Weitz H."/>
            <person name="Taylor A."/>
            <person name="Grigoriev I.V."/>
            <person name="Nagy L.G."/>
            <person name="Martin F."/>
            <person name="Kauserud H."/>
        </authorList>
    </citation>
    <scope>NUCLEOTIDE SEQUENCE</scope>
    <source>
        <strain evidence="2">CBHHK200</strain>
    </source>
</reference>
<evidence type="ECO:0000313" key="2">
    <source>
        <dbReference type="EMBL" id="KAJ7015915.1"/>
    </source>
</evidence>
<comment type="caution">
    <text evidence="2">The sequence shown here is derived from an EMBL/GenBank/DDBJ whole genome shotgun (WGS) entry which is preliminary data.</text>
</comment>
<sequence>MHPKWRSNGFMWVLIASLCVWFIGADTYLHNSTDHTFHSAVKCSNTIPCLPPRLFISSLSLRTLMAIWFNG</sequence>
<protein>
    <recommendedName>
        <fullName evidence="4">Secreted protein</fullName>
    </recommendedName>
</protein>
<dbReference type="AlphaFoldDB" id="A0AAD6RVD8"/>
<evidence type="ECO:0000313" key="3">
    <source>
        <dbReference type="Proteomes" id="UP001218188"/>
    </source>
</evidence>
<name>A0AAD6RVD8_9AGAR</name>
<organism evidence="2 3">
    <name type="scientific">Mycena alexandri</name>
    <dbReference type="NCBI Taxonomy" id="1745969"/>
    <lineage>
        <taxon>Eukaryota</taxon>
        <taxon>Fungi</taxon>
        <taxon>Dikarya</taxon>
        <taxon>Basidiomycota</taxon>
        <taxon>Agaricomycotina</taxon>
        <taxon>Agaricomycetes</taxon>
        <taxon>Agaricomycetidae</taxon>
        <taxon>Agaricales</taxon>
        <taxon>Marasmiineae</taxon>
        <taxon>Mycenaceae</taxon>
        <taxon>Mycena</taxon>
    </lineage>
</organism>
<proteinExistence type="predicted"/>
<dbReference type="Proteomes" id="UP001218188">
    <property type="component" value="Unassembled WGS sequence"/>
</dbReference>
<keyword evidence="1" id="KW-0732">Signal</keyword>
<keyword evidence="3" id="KW-1185">Reference proteome</keyword>